<organism evidence="1 2">
    <name type="scientific">Streptomyces antimycoticus</name>
    <dbReference type="NCBI Taxonomy" id="68175"/>
    <lineage>
        <taxon>Bacteria</taxon>
        <taxon>Bacillati</taxon>
        <taxon>Actinomycetota</taxon>
        <taxon>Actinomycetes</taxon>
        <taxon>Kitasatosporales</taxon>
        <taxon>Streptomycetaceae</taxon>
        <taxon>Streptomyces</taxon>
        <taxon>Streptomyces violaceusniger group</taxon>
    </lineage>
</organism>
<comment type="caution">
    <text evidence="1">The sequence shown here is derived from an EMBL/GenBank/DDBJ whole genome shotgun (WGS) entry which is preliminary data.</text>
</comment>
<dbReference type="AlphaFoldDB" id="A0A4D4K7Q3"/>
<keyword evidence="2" id="KW-1185">Reference proteome</keyword>
<protein>
    <submittedName>
        <fullName evidence="1">Uncharacterized protein</fullName>
    </submittedName>
</protein>
<dbReference type="Proteomes" id="UP000299290">
    <property type="component" value="Unassembled WGS sequence"/>
</dbReference>
<evidence type="ECO:0000313" key="2">
    <source>
        <dbReference type="Proteomes" id="UP000299290"/>
    </source>
</evidence>
<sequence>MAAFPPGSVGMASRALRKGPFWGVPGPSSAGRGCLRGALRCPFNTRDPGGGRRIRYV</sequence>
<reference evidence="1 2" key="1">
    <citation type="journal article" date="2020" name="Int. J. Syst. Evol. Microbiol.">
        <title>Reclassification of Streptomyces castelarensis and Streptomyces sporoclivatus as later heterotypic synonyms of Streptomyces antimycoticus.</title>
        <authorList>
            <person name="Komaki H."/>
            <person name="Tamura T."/>
        </authorList>
    </citation>
    <scope>NUCLEOTIDE SEQUENCE [LARGE SCALE GENOMIC DNA]</scope>
    <source>
        <strain evidence="1 2">NBRC 12839</strain>
    </source>
</reference>
<evidence type="ECO:0000313" key="1">
    <source>
        <dbReference type="EMBL" id="GDY41923.1"/>
    </source>
</evidence>
<proteinExistence type="predicted"/>
<accession>A0A4D4K7Q3</accession>
<gene>
    <name evidence="1" type="ORF">SANT12839_028050</name>
</gene>
<name>A0A4D4K7Q3_9ACTN</name>
<dbReference type="EMBL" id="BJHV01000001">
    <property type="protein sequence ID" value="GDY41923.1"/>
    <property type="molecule type" value="Genomic_DNA"/>
</dbReference>